<dbReference type="RefSeq" id="WP_260800684.1">
    <property type="nucleotide sequence ID" value="NZ_JAOCQJ010000006.1"/>
</dbReference>
<dbReference type="SUPFAM" id="SSF56349">
    <property type="entry name" value="DNA breaking-rejoining enzymes"/>
    <property type="match status" value="1"/>
</dbReference>
<reference evidence="1" key="2">
    <citation type="submission" date="2023-02" db="EMBL/GenBank/DDBJ databases">
        <authorList>
            <person name="Lu C.-H."/>
        </authorList>
    </citation>
    <scope>NUCLEOTIDE SEQUENCE</scope>
    <source>
        <strain evidence="1">22TCCZM01-4</strain>
    </source>
</reference>
<dbReference type="GO" id="GO:0003677">
    <property type="term" value="F:DNA binding"/>
    <property type="evidence" value="ECO:0007669"/>
    <property type="project" value="InterPro"/>
</dbReference>
<dbReference type="InterPro" id="IPR011010">
    <property type="entry name" value="DNA_brk_join_enz"/>
</dbReference>
<evidence type="ECO:0000313" key="1">
    <source>
        <dbReference type="EMBL" id="MCT7318657.1"/>
    </source>
</evidence>
<gene>
    <name evidence="1" type="ORF">N5I87_21775</name>
</gene>
<sequence>MGHDFTQLILKLNSPLAVPEALNFRLPSWPPPRDFPVVVDKAGLVVSRYKDPSWDISVWGRRARTLYFENGKSNGKSLPIDRTNADLLRRTTAWIIWGPRGTREADTLNADFHLAKPLFLFCSNHKILPNDLNKNPHLLNKFIKETKTVRRKGFIPLMEFLFSQKDMIGATLLDRSSIRKLPAKQVENPRGQFAYIPPRILKYHTQRLKEFLLDYSKHQDSIERLFDFCIESYRRHEIARQIAKRMKKWACVGPFTKPSPHAQDFAKEIYIGRFADIAAQYGVDELIRKWCPNQNNSTYWTITKFSHYLTMVNFVGMAYILSFSPMRIGEAWELRSNSFIKHRDPDFGDIFILSGRCLKSSNDEGIWVTSPTTKIAVDALTSVARLRAKVQTSVKPDALNREEPIRLASEATEPWTSKRPKKNRGLGFSYPQHSTFILRNPQFFDQSETTITREDLDLARLVGPTLNSKRFRIGEAWPFSWHQLRRTLSVNMLASDLVSEASLQFELKHASRAMCLYYGQGYSSMKINEETRKHYLKAFYELLGQQIANLFADRFVSPYGNDRKSAILNVIGTEDCKKLESAAKAGKISWRVTLLGGCTRRGPCPYGGVDNIARCAGGDGKAPCVDGLFDREREPQLRELKETISSRLASTTEESPYRTSLVAQLSAVENALNVFATR</sequence>
<dbReference type="AlphaFoldDB" id="A0AAE3I7I9"/>
<reference evidence="1" key="1">
    <citation type="journal article" date="2023" name="Front. Microbiol.">
        <title>Ralstonia chuxiongensis sp. nov., Ralstonia mojiangensis sp. nov., and Ralstonia soli sp. nov., isolated from tobacco fields, are three novel species in the family Burkholderiaceae.</title>
        <authorList>
            <person name="Lu C.H."/>
            <person name="Zhang Y.Y."/>
            <person name="Jiang N."/>
            <person name="Chen W."/>
            <person name="Shao X."/>
            <person name="Zhao Z.M."/>
            <person name="Lu W.L."/>
            <person name="Hu X."/>
            <person name="Xi Y.X."/>
            <person name="Zou S.Y."/>
            <person name="Wei Q.J."/>
            <person name="Lin Z.L."/>
            <person name="Gong L."/>
            <person name="Gai X.T."/>
            <person name="Zhang L.Q."/>
            <person name="Li J.Y."/>
            <person name="Jin Y."/>
            <person name="Xia Z.Y."/>
        </authorList>
    </citation>
    <scope>NUCLEOTIDE SEQUENCE</scope>
    <source>
        <strain evidence="1">22TCCZM01-4</strain>
    </source>
</reference>
<comment type="caution">
    <text evidence="1">The sequence shown here is derived from an EMBL/GenBank/DDBJ whole genome shotgun (WGS) entry which is preliminary data.</text>
</comment>
<dbReference type="Proteomes" id="UP001164374">
    <property type="component" value="Unassembled WGS sequence"/>
</dbReference>
<proteinExistence type="predicted"/>
<dbReference type="EMBL" id="JAOCQJ010000006">
    <property type="protein sequence ID" value="MCT7318657.1"/>
    <property type="molecule type" value="Genomic_DNA"/>
</dbReference>
<accession>A0AAE3I7I9</accession>
<name>A0AAE3I7I9_9RALS</name>
<evidence type="ECO:0000313" key="2">
    <source>
        <dbReference type="Proteomes" id="UP001164374"/>
    </source>
</evidence>
<evidence type="ECO:0008006" key="3">
    <source>
        <dbReference type="Google" id="ProtNLM"/>
    </source>
</evidence>
<organism evidence="1 2">
    <name type="scientific">Ralstonia mojiangensis</name>
    <dbReference type="NCBI Taxonomy" id="2953895"/>
    <lineage>
        <taxon>Bacteria</taxon>
        <taxon>Pseudomonadati</taxon>
        <taxon>Pseudomonadota</taxon>
        <taxon>Betaproteobacteria</taxon>
        <taxon>Burkholderiales</taxon>
        <taxon>Burkholderiaceae</taxon>
        <taxon>Ralstonia</taxon>
    </lineage>
</organism>
<protein>
    <recommendedName>
        <fullName evidence="3">Integrase</fullName>
    </recommendedName>
</protein>